<evidence type="ECO:0000313" key="1">
    <source>
        <dbReference type="EMBL" id="CAG9762102.1"/>
    </source>
</evidence>
<dbReference type="Proteomes" id="UP001152799">
    <property type="component" value="Chromosome 11"/>
</dbReference>
<organism evidence="1 2">
    <name type="scientific">Ceutorhynchus assimilis</name>
    <name type="common">cabbage seed weevil</name>
    <dbReference type="NCBI Taxonomy" id="467358"/>
    <lineage>
        <taxon>Eukaryota</taxon>
        <taxon>Metazoa</taxon>
        <taxon>Ecdysozoa</taxon>
        <taxon>Arthropoda</taxon>
        <taxon>Hexapoda</taxon>
        <taxon>Insecta</taxon>
        <taxon>Pterygota</taxon>
        <taxon>Neoptera</taxon>
        <taxon>Endopterygota</taxon>
        <taxon>Coleoptera</taxon>
        <taxon>Polyphaga</taxon>
        <taxon>Cucujiformia</taxon>
        <taxon>Curculionidae</taxon>
        <taxon>Ceutorhynchinae</taxon>
        <taxon>Ceutorhynchus</taxon>
    </lineage>
</organism>
<dbReference type="AlphaFoldDB" id="A0A9N9MFH9"/>
<dbReference type="OrthoDB" id="6685787at2759"/>
<gene>
    <name evidence="1" type="ORF">CEUTPL_LOCUS2787</name>
</gene>
<keyword evidence="2" id="KW-1185">Reference proteome</keyword>
<name>A0A9N9MFH9_9CUCU</name>
<protein>
    <submittedName>
        <fullName evidence="1">Uncharacterized protein</fullName>
    </submittedName>
</protein>
<proteinExistence type="predicted"/>
<dbReference type="EMBL" id="OU892287">
    <property type="protein sequence ID" value="CAG9762102.1"/>
    <property type="molecule type" value="Genomic_DNA"/>
</dbReference>
<evidence type="ECO:0000313" key="2">
    <source>
        <dbReference type="Proteomes" id="UP001152799"/>
    </source>
</evidence>
<reference evidence="1" key="1">
    <citation type="submission" date="2022-01" db="EMBL/GenBank/DDBJ databases">
        <authorList>
            <person name="King R."/>
        </authorList>
    </citation>
    <scope>NUCLEOTIDE SEQUENCE</scope>
</reference>
<accession>A0A9N9MFH9</accession>
<sequence>MLQLKYYPDEGGYNFRYFPDIRYYYDEKIQRINSSFYDYPYRTRVWVPYKGHRVFCNYMPSGAPFAIQRVSKVMYFDHYDTKKRLRIN</sequence>